<dbReference type="Pfam" id="PF23055">
    <property type="entry name" value="DUF7041"/>
    <property type="match status" value="1"/>
</dbReference>
<feature type="domain" description="DUF7041" evidence="1">
    <location>
        <begin position="11"/>
        <end position="96"/>
    </location>
</feature>
<name>A0A8X6P1F0_NEPPI</name>
<comment type="caution">
    <text evidence="2">The sequence shown here is derived from an EMBL/GenBank/DDBJ whole genome shotgun (WGS) entry which is preliminary data.</text>
</comment>
<evidence type="ECO:0000313" key="2">
    <source>
        <dbReference type="EMBL" id="GFT42807.1"/>
    </source>
</evidence>
<dbReference type="PANTHER" id="PTHR33327:SF3">
    <property type="entry name" value="RNA-DIRECTED DNA POLYMERASE"/>
    <property type="match status" value="1"/>
</dbReference>
<evidence type="ECO:0000259" key="1">
    <source>
        <dbReference type="Pfam" id="PF23055"/>
    </source>
</evidence>
<reference evidence="2" key="1">
    <citation type="submission" date="2020-08" db="EMBL/GenBank/DDBJ databases">
        <title>Multicomponent nature underlies the extraordinary mechanical properties of spider dragline silk.</title>
        <authorList>
            <person name="Kono N."/>
            <person name="Nakamura H."/>
            <person name="Mori M."/>
            <person name="Yoshida Y."/>
            <person name="Ohtoshi R."/>
            <person name="Malay A.D."/>
            <person name="Moran D.A.P."/>
            <person name="Tomita M."/>
            <person name="Numata K."/>
            <person name="Arakawa K."/>
        </authorList>
    </citation>
    <scope>NUCLEOTIDE SEQUENCE</scope>
</reference>
<dbReference type="Proteomes" id="UP000887013">
    <property type="component" value="Unassembled WGS sequence"/>
</dbReference>
<protein>
    <recommendedName>
        <fullName evidence="1">DUF7041 domain-containing protein</fullName>
    </recommendedName>
</protein>
<proteinExistence type="predicted"/>
<sequence>MATSELTIIVIPPFIKSDPALWFHLLEAPFDLASPKSVKESKTKYNYVLAHIPPEIATVLRDVIMQHDSTDPYTELKQQIISRCSESKTDEIQRLLADGNLGDRKPSELP</sequence>
<dbReference type="AlphaFoldDB" id="A0A8X6P1F0"/>
<evidence type="ECO:0000313" key="3">
    <source>
        <dbReference type="Proteomes" id="UP000887013"/>
    </source>
</evidence>
<dbReference type="InterPro" id="IPR055469">
    <property type="entry name" value="DUF7041"/>
</dbReference>
<dbReference type="OrthoDB" id="6433731at2759"/>
<accession>A0A8X6P1F0</accession>
<keyword evidence="3" id="KW-1185">Reference proteome</keyword>
<gene>
    <name evidence="2" type="primary">AVEN_208713_1</name>
    <name evidence="2" type="ORF">NPIL_658231</name>
</gene>
<organism evidence="2 3">
    <name type="scientific">Nephila pilipes</name>
    <name type="common">Giant wood spider</name>
    <name type="synonym">Nephila maculata</name>
    <dbReference type="NCBI Taxonomy" id="299642"/>
    <lineage>
        <taxon>Eukaryota</taxon>
        <taxon>Metazoa</taxon>
        <taxon>Ecdysozoa</taxon>
        <taxon>Arthropoda</taxon>
        <taxon>Chelicerata</taxon>
        <taxon>Arachnida</taxon>
        <taxon>Araneae</taxon>
        <taxon>Araneomorphae</taxon>
        <taxon>Entelegynae</taxon>
        <taxon>Araneoidea</taxon>
        <taxon>Nephilidae</taxon>
        <taxon>Nephila</taxon>
    </lineage>
</organism>
<dbReference type="EMBL" id="BMAW01063989">
    <property type="protein sequence ID" value="GFT42807.1"/>
    <property type="molecule type" value="Genomic_DNA"/>
</dbReference>
<dbReference type="PANTHER" id="PTHR33327">
    <property type="entry name" value="ENDONUCLEASE"/>
    <property type="match status" value="1"/>
</dbReference>